<gene>
    <name evidence="1" type="ORF">M0R45_002280</name>
</gene>
<comment type="caution">
    <text evidence="1">The sequence shown here is derived from an EMBL/GenBank/DDBJ whole genome shotgun (WGS) entry which is preliminary data.</text>
</comment>
<accession>A0AAW1VC74</accession>
<organism evidence="1 2">
    <name type="scientific">Rubus argutus</name>
    <name type="common">Southern blackberry</name>
    <dbReference type="NCBI Taxonomy" id="59490"/>
    <lineage>
        <taxon>Eukaryota</taxon>
        <taxon>Viridiplantae</taxon>
        <taxon>Streptophyta</taxon>
        <taxon>Embryophyta</taxon>
        <taxon>Tracheophyta</taxon>
        <taxon>Spermatophyta</taxon>
        <taxon>Magnoliopsida</taxon>
        <taxon>eudicotyledons</taxon>
        <taxon>Gunneridae</taxon>
        <taxon>Pentapetalae</taxon>
        <taxon>rosids</taxon>
        <taxon>fabids</taxon>
        <taxon>Rosales</taxon>
        <taxon>Rosaceae</taxon>
        <taxon>Rosoideae</taxon>
        <taxon>Rosoideae incertae sedis</taxon>
        <taxon>Rubus</taxon>
    </lineage>
</organism>
<dbReference type="EMBL" id="JBEDUW010000338">
    <property type="protein sequence ID" value="KAK9901042.1"/>
    <property type="molecule type" value="Genomic_DNA"/>
</dbReference>
<dbReference type="Proteomes" id="UP001457282">
    <property type="component" value="Unassembled WGS sequence"/>
</dbReference>
<proteinExistence type="predicted"/>
<evidence type="ECO:0000313" key="1">
    <source>
        <dbReference type="EMBL" id="KAK9901042.1"/>
    </source>
</evidence>
<dbReference type="AlphaFoldDB" id="A0AAW1VC74"/>
<keyword evidence="2" id="KW-1185">Reference proteome</keyword>
<sequence length="310" mass="35179">MSRAGSCGFGFCKVMVIVVYREEKEEKRWRWNDGVGKVKGRYSLDFIADTGLGFQTNHRKIPSPPPFSLSSLQSWNHQYQQPVPSTAQHHHKSPLLQITLCKFTDHKRPWQPCFISPPSPWQSPPSSHHTTNHSSKFISLHRARSPLPRLWPPFITEPFNQAMGSLQITKAIITFRPEPLIRHHRLSLLRKRREIRRKIDGKKKPLPASIASSIPDRAQSRARLCRVPTLRLFPAVIPTIAAPPVCDAGVDSQSPEVSGVPNRRLAQLTVPSSHWRYSSLLAILTAPHPLPSTSLPSRALSRRDREEDEK</sequence>
<evidence type="ECO:0000313" key="2">
    <source>
        <dbReference type="Proteomes" id="UP001457282"/>
    </source>
</evidence>
<reference evidence="1 2" key="1">
    <citation type="journal article" date="2023" name="G3 (Bethesda)">
        <title>A chromosome-length genome assembly and annotation of blackberry (Rubus argutus, cv. 'Hillquist').</title>
        <authorList>
            <person name="Bruna T."/>
            <person name="Aryal R."/>
            <person name="Dudchenko O."/>
            <person name="Sargent D.J."/>
            <person name="Mead D."/>
            <person name="Buti M."/>
            <person name="Cavallini A."/>
            <person name="Hytonen T."/>
            <person name="Andres J."/>
            <person name="Pham M."/>
            <person name="Weisz D."/>
            <person name="Mascagni F."/>
            <person name="Usai G."/>
            <person name="Natali L."/>
            <person name="Bassil N."/>
            <person name="Fernandez G.E."/>
            <person name="Lomsadze A."/>
            <person name="Armour M."/>
            <person name="Olukolu B."/>
            <person name="Poorten T."/>
            <person name="Britton C."/>
            <person name="Davik J."/>
            <person name="Ashrafi H."/>
            <person name="Aiden E.L."/>
            <person name="Borodovsky M."/>
            <person name="Worthington M."/>
        </authorList>
    </citation>
    <scope>NUCLEOTIDE SEQUENCE [LARGE SCALE GENOMIC DNA]</scope>
    <source>
        <strain evidence="1">PI 553951</strain>
    </source>
</reference>
<protein>
    <submittedName>
        <fullName evidence="1">Uncharacterized protein</fullName>
    </submittedName>
</protein>
<name>A0AAW1VC74_RUBAR</name>